<comment type="caution">
    <text evidence="3">The sequence shown here is derived from an EMBL/GenBank/DDBJ whole genome shotgun (WGS) entry which is preliminary data.</text>
</comment>
<dbReference type="GO" id="GO:0003677">
    <property type="term" value="F:DNA binding"/>
    <property type="evidence" value="ECO:0007669"/>
    <property type="project" value="UniProtKB-KW"/>
</dbReference>
<accession>A0A4R5AW18</accession>
<evidence type="ECO:0000313" key="3">
    <source>
        <dbReference type="EMBL" id="TDD76169.1"/>
    </source>
</evidence>
<keyword evidence="1" id="KW-0238">DNA-binding</keyword>
<dbReference type="InterPro" id="IPR036625">
    <property type="entry name" value="E3-bd_dom_sf"/>
</dbReference>
<evidence type="ECO:0000313" key="4">
    <source>
        <dbReference type="Proteomes" id="UP000294513"/>
    </source>
</evidence>
<dbReference type="Pfam" id="PF23359">
    <property type="entry name" value="Lsr2_DNA-bd"/>
    <property type="match status" value="1"/>
</dbReference>
<proteinExistence type="predicted"/>
<reference evidence="3 4" key="1">
    <citation type="submission" date="2019-03" db="EMBL/GenBank/DDBJ databases">
        <title>Draft genome sequences of novel Actinobacteria.</title>
        <authorList>
            <person name="Sahin N."/>
            <person name="Ay H."/>
            <person name="Saygin H."/>
        </authorList>
    </citation>
    <scope>NUCLEOTIDE SEQUENCE [LARGE SCALE GENOMIC DNA]</scope>
    <source>
        <strain evidence="3 4">H3C3</strain>
    </source>
</reference>
<gene>
    <name evidence="3" type="ORF">E1298_31110</name>
</gene>
<evidence type="ECO:0000259" key="2">
    <source>
        <dbReference type="Pfam" id="PF23359"/>
    </source>
</evidence>
<feature type="domain" description="Lsr2 DNA-binding" evidence="2">
    <location>
        <begin position="178"/>
        <end position="209"/>
    </location>
</feature>
<dbReference type="EMBL" id="SMKU01000216">
    <property type="protein sequence ID" value="TDD76169.1"/>
    <property type="molecule type" value="Genomic_DNA"/>
</dbReference>
<dbReference type="OrthoDB" id="3475279at2"/>
<dbReference type="GO" id="GO:0016746">
    <property type="term" value="F:acyltransferase activity"/>
    <property type="evidence" value="ECO:0007669"/>
    <property type="project" value="InterPro"/>
</dbReference>
<evidence type="ECO:0000256" key="1">
    <source>
        <dbReference type="ARBA" id="ARBA00023125"/>
    </source>
</evidence>
<dbReference type="AlphaFoldDB" id="A0A4R5AW18"/>
<organism evidence="3 4">
    <name type="scientific">Actinomadura rubrisoli</name>
    <dbReference type="NCBI Taxonomy" id="2530368"/>
    <lineage>
        <taxon>Bacteria</taxon>
        <taxon>Bacillati</taxon>
        <taxon>Actinomycetota</taxon>
        <taxon>Actinomycetes</taxon>
        <taxon>Streptosporangiales</taxon>
        <taxon>Thermomonosporaceae</taxon>
        <taxon>Actinomadura</taxon>
    </lineage>
</organism>
<sequence length="211" mass="23214">MDIRMLSDASMIAMTGYGMFGFYDEEGDYPEPKHAQGCFAATTGAVHVYPACELPSPGIRFELWNNGPPRDVTDAGNEPEVQAQLKFRVTEGSIGLMAIAAGAEPGVFELPPGQYHLHLLGYRRSSMAAIEKDLYARGVAPGDDEWEQAAGTELYVARFWPLHDPAPPDRSSEEVSERIETIREWAKDAGLRVNDRGRLPASIIAMYDASH</sequence>
<dbReference type="RefSeq" id="WP_131899586.1">
    <property type="nucleotide sequence ID" value="NZ_SMKU01000216.1"/>
</dbReference>
<dbReference type="Gene3D" id="4.10.320.10">
    <property type="entry name" value="E3-binding domain"/>
    <property type="match status" value="1"/>
</dbReference>
<name>A0A4R5AW18_9ACTN</name>
<dbReference type="Proteomes" id="UP000294513">
    <property type="component" value="Unassembled WGS sequence"/>
</dbReference>
<keyword evidence="4" id="KW-1185">Reference proteome</keyword>
<dbReference type="InterPro" id="IPR055370">
    <property type="entry name" value="Lsr2_DNA-bd"/>
</dbReference>
<protein>
    <recommendedName>
        <fullName evidence="2">Lsr2 DNA-binding domain-containing protein</fullName>
    </recommendedName>
</protein>